<keyword evidence="2" id="KW-0472">Membrane</keyword>
<feature type="transmembrane region" description="Helical" evidence="2">
    <location>
        <begin position="446"/>
        <end position="470"/>
    </location>
</feature>
<evidence type="ECO:0000256" key="2">
    <source>
        <dbReference type="SAM" id="Phobius"/>
    </source>
</evidence>
<feature type="transmembrane region" description="Helical" evidence="2">
    <location>
        <begin position="407"/>
        <end position="425"/>
    </location>
</feature>
<evidence type="ECO:0000313" key="5">
    <source>
        <dbReference type="EMBL" id="KAF2396630.1"/>
    </source>
</evidence>
<evidence type="ECO:0000259" key="3">
    <source>
        <dbReference type="Pfam" id="PF23190"/>
    </source>
</evidence>
<feature type="transmembrane region" description="Helical" evidence="2">
    <location>
        <begin position="314"/>
        <end position="332"/>
    </location>
</feature>
<sequence>MFDSLLRLSRARRRAEKARQSSTDRDRRRARVESTSSSNNGFYRSASEGPARRVGDVEASLLLPIFSAPHLDRIPVYNLQHRIRMLVMQRAETTLSWDQLRSPQVSQFLVKPIHRQIQDSNPPRGTLYALLANCLQFQKDGEMNPGNIGVCRTRAMICELLAMRMLKELDTQERIDALFYDFDPLQGMTGYKSGTTTPVFGKQRARMRISAVEIAIRAQAKRFLAHPLVVAQLEAIWAGTIVFNSVADTLHRRPVAKRRHRNMPYGTFDDSHPSSRTRGPPAEISSRRSVTLYDPSEASFFKLSRLRVPRYRQIFSTLSFGVMLGLFLAVLAERSLDITGLELIFWFWSAGYMMDEIVGFSEQGFSLYIMSVWNAFDIGILLLFVAYYVLRLYSILIPDGRRVRLTAMAYDVLASTAVLLVPRLFSALDHYQYFSQLLIAFRMMAVDLAAILLLIGISCSGFFVAFTMSFSFSDSITASNVAYALFQILMGFTPAAWEMWPNYNFLGKAILTLFLIICHFLIVTILITVLTNSFTAVAVNANDEHQFLFAVNTISMVKSEALFSYIPPTNILGWILSPLRFIIPFRRFVWVNRTLIKLTHIPILFSICAYERLILSSHVYEPDVAETRGRNPNRVPAFTLRGSRDLFSPGMQLREPSVTAYKKDRALEAVFQRPPLNTSPPPRPSPGPPTPIKSQNLNQSYQQSSIDAWIAGIPPRTKRPALKRSEMAPPKEHQRAFVSDPEHPQVTPVGPSAGGPPSHDGDDELATANSSVDANSAASSFVGGPPQTPRAHQRTTSTGTVRPATGGLRNAMSAGVTPRPRRHAEPISIPDLLRARHQPASRMSGPRSARTRVLGSSARINRPTAASRAPASRNLERAFLNPRPQPVSYHTAPIPPPRSVGSRDGLFARTYNIGSDIGDNRAAPTGGVPASFGDNTLPARSNTFSAATRHFAQETLRLRQDEEEFERNNLLAHSGNEDMDLDIPEDVRTADDAEAMRLQVGDVMDTLEGMQAQMAGLQRQMAAISRKMATVTQPKVRKLKLPGLDSAKARSGPMSLEDCQSIFDQERSKHNKDNDDMGGGGGGDNAINDMAH</sequence>
<protein>
    <recommendedName>
        <fullName evidence="7">Ion transport domain-containing protein</fullName>
    </recommendedName>
</protein>
<keyword evidence="2" id="KW-1133">Transmembrane helix</keyword>
<feature type="compositionally biased region" description="Low complexity" evidence="1">
    <location>
        <begin position="766"/>
        <end position="780"/>
    </location>
</feature>
<feature type="transmembrane region" description="Helical" evidence="2">
    <location>
        <begin position="509"/>
        <end position="530"/>
    </location>
</feature>
<feature type="transmembrane region" description="Helical" evidence="2">
    <location>
        <begin position="367"/>
        <end position="387"/>
    </location>
</feature>
<dbReference type="Pfam" id="PF23190">
    <property type="entry name" value="LHD_TRPY1"/>
    <property type="match status" value="1"/>
</dbReference>
<proteinExistence type="predicted"/>
<name>A0A6G1HKU5_9PEZI</name>
<dbReference type="OrthoDB" id="2373987at2759"/>
<feature type="region of interest" description="Disordered" evidence="1">
    <location>
        <begin position="722"/>
        <end position="853"/>
    </location>
</feature>
<organism evidence="5 6">
    <name type="scientific">Trichodelitschia bisporula</name>
    <dbReference type="NCBI Taxonomy" id="703511"/>
    <lineage>
        <taxon>Eukaryota</taxon>
        <taxon>Fungi</taxon>
        <taxon>Dikarya</taxon>
        <taxon>Ascomycota</taxon>
        <taxon>Pezizomycotina</taxon>
        <taxon>Dothideomycetes</taxon>
        <taxon>Dothideomycetes incertae sedis</taxon>
        <taxon>Phaeotrichales</taxon>
        <taxon>Phaeotrichaceae</taxon>
        <taxon>Trichodelitschia</taxon>
    </lineage>
</organism>
<feature type="compositionally biased region" description="Polar residues" evidence="1">
    <location>
        <begin position="33"/>
        <end position="42"/>
    </location>
</feature>
<dbReference type="EMBL" id="ML996706">
    <property type="protein sequence ID" value="KAF2396630.1"/>
    <property type="molecule type" value="Genomic_DNA"/>
</dbReference>
<feature type="region of interest" description="Disordered" evidence="1">
    <location>
        <begin position="671"/>
        <end position="696"/>
    </location>
</feature>
<dbReference type="AlphaFoldDB" id="A0A6G1HKU5"/>
<evidence type="ECO:0000256" key="1">
    <source>
        <dbReference type="SAM" id="MobiDB-lite"/>
    </source>
</evidence>
<feature type="domain" description="Calcium channel YVC1-like C-terminal transmembrane" evidence="4">
    <location>
        <begin position="319"/>
        <end position="621"/>
    </location>
</feature>
<gene>
    <name evidence="5" type="ORF">EJ06DRAFT_585076</name>
</gene>
<feature type="transmembrane region" description="Helical" evidence="2">
    <location>
        <begin position="338"/>
        <end position="355"/>
    </location>
</feature>
<feature type="compositionally biased region" description="Pro residues" evidence="1">
    <location>
        <begin position="677"/>
        <end position="691"/>
    </location>
</feature>
<evidence type="ECO:0000313" key="6">
    <source>
        <dbReference type="Proteomes" id="UP000799640"/>
    </source>
</evidence>
<feature type="domain" description="YVC1 N-terminal linker helical" evidence="3">
    <location>
        <begin position="78"/>
        <end position="247"/>
    </location>
</feature>
<dbReference type="InterPro" id="IPR052971">
    <property type="entry name" value="TRP_calcium_channel"/>
</dbReference>
<feature type="region of interest" description="Disordered" evidence="1">
    <location>
        <begin position="13"/>
        <end position="49"/>
    </location>
</feature>
<feature type="region of interest" description="Disordered" evidence="1">
    <location>
        <begin position="1044"/>
        <end position="1092"/>
    </location>
</feature>
<feature type="compositionally biased region" description="Basic and acidic residues" evidence="1">
    <location>
        <begin position="1064"/>
        <end position="1075"/>
    </location>
</feature>
<dbReference type="InterPro" id="IPR056336">
    <property type="entry name" value="YVC1_C"/>
</dbReference>
<keyword evidence="6" id="KW-1185">Reference proteome</keyword>
<dbReference type="InterPro" id="IPR056337">
    <property type="entry name" value="LHD_YVC1"/>
</dbReference>
<dbReference type="PANTHER" id="PTHR35859:SF4">
    <property type="entry name" value="MEMBRANE CHANNEL PROTEIN, PUTATIVE (AFU_ORTHOLOGUE AFUA_6G11300)-RELATED"/>
    <property type="match status" value="1"/>
</dbReference>
<feature type="transmembrane region" description="Helical" evidence="2">
    <location>
        <begin position="476"/>
        <end position="497"/>
    </location>
</feature>
<accession>A0A6G1HKU5</accession>
<feature type="region of interest" description="Disordered" evidence="1">
    <location>
        <begin position="883"/>
        <end position="903"/>
    </location>
</feature>
<feature type="region of interest" description="Disordered" evidence="1">
    <location>
        <begin position="262"/>
        <end position="283"/>
    </location>
</feature>
<dbReference type="Pfam" id="PF23317">
    <property type="entry name" value="YVC1_C"/>
    <property type="match status" value="1"/>
</dbReference>
<reference evidence="5" key="1">
    <citation type="journal article" date="2020" name="Stud. Mycol.">
        <title>101 Dothideomycetes genomes: a test case for predicting lifestyles and emergence of pathogens.</title>
        <authorList>
            <person name="Haridas S."/>
            <person name="Albert R."/>
            <person name="Binder M."/>
            <person name="Bloem J."/>
            <person name="Labutti K."/>
            <person name="Salamov A."/>
            <person name="Andreopoulos B."/>
            <person name="Baker S."/>
            <person name="Barry K."/>
            <person name="Bills G."/>
            <person name="Bluhm B."/>
            <person name="Cannon C."/>
            <person name="Castanera R."/>
            <person name="Culley D."/>
            <person name="Daum C."/>
            <person name="Ezra D."/>
            <person name="Gonzalez J."/>
            <person name="Henrissat B."/>
            <person name="Kuo A."/>
            <person name="Liang C."/>
            <person name="Lipzen A."/>
            <person name="Lutzoni F."/>
            <person name="Magnuson J."/>
            <person name="Mondo S."/>
            <person name="Nolan M."/>
            <person name="Ohm R."/>
            <person name="Pangilinan J."/>
            <person name="Park H.-J."/>
            <person name="Ramirez L."/>
            <person name="Alfaro M."/>
            <person name="Sun H."/>
            <person name="Tritt A."/>
            <person name="Yoshinaga Y."/>
            <person name="Zwiers L.-H."/>
            <person name="Turgeon B."/>
            <person name="Goodwin S."/>
            <person name="Spatafora J."/>
            <person name="Crous P."/>
            <person name="Grigoriev I."/>
        </authorList>
    </citation>
    <scope>NUCLEOTIDE SEQUENCE</scope>
    <source>
        <strain evidence="5">CBS 262.69</strain>
    </source>
</reference>
<dbReference type="PANTHER" id="PTHR35859">
    <property type="entry name" value="NONSELECTIVE CATION CHANNEL PROTEIN"/>
    <property type="match status" value="1"/>
</dbReference>
<evidence type="ECO:0000259" key="4">
    <source>
        <dbReference type="Pfam" id="PF23317"/>
    </source>
</evidence>
<evidence type="ECO:0008006" key="7">
    <source>
        <dbReference type="Google" id="ProtNLM"/>
    </source>
</evidence>
<feature type="compositionally biased region" description="Basic and acidic residues" evidence="1">
    <location>
        <begin position="17"/>
        <end position="27"/>
    </location>
</feature>
<feature type="compositionally biased region" description="Basic and acidic residues" evidence="1">
    <location>
        <begin position="723"/>
        <end position="743"/>
    </location>
</feature>
<dbReference type="Proteomes" id="UP000799640">
    <property type="component" value="Unassembled WGS sequence"/>
</dbReference>
<keyword evidence="2" id="KW-0812">Transmembrane</keyword>